<dbReference type="AlphaFoldDB" id="A0A426YAA6"/>
<sequence length="158" mass="17702">MWFSPIIFHGTIGFLQPKFAEVSSRQICQICGDDIEVLVEEEFFVACNECAFPVCRTCYEYERREGTQACPQCKSRYKRHKGSPRVEGDEEEDGDDDLEKEFNFGNFDLKETLNDPVTNLERPGGVGQSSLSGLGTFNTIVQTNGTNILLLTDGEEVG</sequence>
<accession>A0A426YAA6</accession>
<dbReference type="InterPro" id="IPR001841">
    <property type="entry name" value="Znf_RING"/>
</dbReference>
<dbReference type="Pfam" id="PF14569">
    <property type="entry name" value="zf-UDP"/>
    <property type="match status" value="1"/>
</dbReference>
<dbReference type="GO" id="GO:0008270">
    <property type="term" value="F:zinc ion binding"/>
    <property type="evidence" value="ECO:0007669"/>
    <property type="project" value="UniProtKB-KW"/>
</dbReference>
<dbReference type="PROSITE" id="PS50089">
    <property type="entry name" value="ZF_RING_2"/>
    <property type="match status" value="1"/>
</dbReference>
<keyword evidence="1" id="KW-0479">Metal-binding</keyword>
<name>A0A426YAA6_ENSVE</name>
<feature type="domain" description="RING-type" evidence="3">
    <location>
        <begin position="28"/>
        <end position="74"/>
    </location>
</feature>
<keyword evidence="1" id="KW-0862">Zinc</keyword>
<evidence type="ECO:0000313" key="5">
    <source>
        <dbReference type="Proteomes" id="UP000287651"/>
    </source>
</evidence>
<feature type="region of interest" description="Disordered" evidence="2">
    <location>
        <begin position="78"/>
        <end position="97"/>
    </location>
</feature>
<reference evidence="4 5" key="1">
    <citation type="journal article" date="2014" name="Agronomy (Basel)">
        <title>A Draft Genome Sequence for Ensete ventricosum, the Drought-Tolerant Tree Against Hunger.</title>
        <authorList>
            <person name="Harrison J."/>
            <person name="Moore K.A."/>
            <person name="Paszkiewicz K."/>
            <person name="Jones T."/>
            <person name="Grant M."/>
            <person name="Ambacheew D."/>
            <person name="Muzemil S."/>
            <person name="Studholme D.J."/>
        </authorList>
    </citation>
    <scope>NUCLEOTIDE SEQUENCE [LARGE SCALE GENOMIC DNA]</scope>
</reference>
<dbReference type="Proteomes" id="UP000287651">
    <property type="component" value="Unassembled WGS sequence"/>
</dbReference>
<evidence type="ECO:0000256" key="2">
    <source>
        <dbReference type="SAM" id="MobiDB-lite"/>
    </source>
</evidence>
<dbReference type="InterPro" id="IPR027934">
    <property type="entry name" value="CES_Znf_RING"/>
</dbReference>
<evidence type="ECO:0000256" key="1">
    <source>
        <dbReference type="PROSITE-ProRule" id="PRU00175"/>
    </source>
</evidence>
<gene>
    <name evidence="4" type="ORF">B296_00049124</name>
</gene>
<dbReference type="FunFam" id="3.30.40.10:FF:000031">
    <property type="entry name" value="Cellulose synthase"/>
    <property type="match status" value="1"/>
</dbReference>
<comment type="caution">
    <text evidence="4">The sequence shown here is derived from an EMBL/GenBank/DDBJ whole genome shotgun (WGS) entry which is preliminary data.</text>
</comment>
<evidence type="ECO:0000259" key="3">
    <source>
        <dbReference type="PROSITE" id="PS50089"/>
    </source>
</evidence>
<dbReference type="CDD" id="cd16617">
    <property type="entry name" value="mRING-HC-C4C4_CesA"/>
    <property type="match status" value="1"/>
</dbReference>
<protein>
    <recommendedName>
        <fullName evidence="3">RING-type domain-containing protein</fullName>
    </recommendedName>
</protein>
<dbReference type="SUPFAM" id="SSF57850">
    <property type="entry name" value="RING/U-box"/>
    <property type="match status" value="1"/>
</dbReference>
<proteinExistence type="predicted"/>
<feature type="compositionally biased region" description="Acidic residues" evidence="2">
    <location>
        <begin position="88"/>
        <end position="97"/>
    </location>
</feature>
<dbReference type="Gene3D" id="3.30.40.10">
    <property type="entry name" value="Zinc/RING finger domain, C3HC4 (zinc finger)"/>
    <property type="match status" value="1"/>
</dbReference>
<keyword evidence="1" id="KW-0863">Zinc-finger</keyword>
<evidence type="ECO:0000313" key="4">
    <source>
        <dbReference type="EMBL" id="RRT48628.1"/>
    </source>
</evidence>
<dbReference type="EMBL" id="AMZH03013834">
    <property type="protein sequence ID" value="RRT48628.1"/>
    <property type="molecule type" value="Genomic_DNA"/>
</dbReference>
<dbReference type="InterPro" id="IPR013083">
    <property type="entry name" value="Znf_RING/FYVE/PHD"/>
</dbReference>
<organism evidence="4 5">
    <name type="scientific">Ensete ventricosum</name>
    <name type="common">Abyssinian banana</name>
    <name type="synonym">Musa ensete</name>
    <dbReference type="NCBI Taxonomy" id="4639"/>
    <lineage>
        <taxon>Eukaryota</taxon>
        <taxon>Viridiplantae</taxon>
        <taxon>Streptophyta</taxon>
        <taxon>Embryophyta</taxon>
        <taxon>Tracheophyta</taxon>
        <taxon>Spermatophyta</taxon>
        <taxon>Magnoliopsida</taxon>
        <taxon>Liliopsida</taxon>
        <taxon>Zingiberales</taxon>
        <taxon>Musaceae</taxon>
        <taxon>Ensete</taxon>
    </lineage>
</organism>